<dbReference type="PANTHER" id="PTHR37832:SF1">
    <property type="entry name" value="STRESS-RESPONSE A_B BARREL DOMAIN-CONTAINING PROTEIN"/>
    <property type="match status" value="1"/>
</dbReference>
<dbReference type="InterPro" id="IPR013097">
    <property type="entry name" value="Dabb"/>
</dbReference>
<dbReference type="AlphaFoldDB" id="A0A9D1LUN2"/>
<sequence length="97" mass="10968">VKHVVLWKLAESAEGHSKWENAKIIKEGLESLKGVIPCLKSVQVGLNENGGDFDLVLLTEFDSMEDLKAYDTHPEHEKVRAYVRKVIEQRASVDFTC</sequence>
<evidence type="ECO:0000313" key="3">
    <source>
        <dbReference type="Proteomes" id="UP000824111"/>
    </source>
</evidence>
<name>A0A9D1LUN2_9FIRM</name>
<evidence type="ECO:0000259" key="1">
    <source>
        <dbReference type="PROSITE" id="PS51502"/>
    </source>
</evidence>
<evidence type="ECO:0000313" key="2">
    <source>
        <dbReference type="EMBL" id="HIU48311.1"/>
    </source>
</evidence>
<dbReference type="Pfam" id="PF07876">
    <property type="entry name" value="Dabb"/>
    <property type="match status" value="1"/>
</dbReference>
<dbReference type="PANTHER" id="PTHR37832">
    <property type="entry name" value="BLL2683 PROTEIN"/>
    <property type="match status" value="1"/>
</dbReference>
<protein>
    <submittedName>
        <fullName evidence="2">Dabb family protein</fullName>
    </submittedName>
</protein>
<feature type="non-terminal residue" evidence="2">
    <location>
        <position position="1"/>
    </location>
</feature>
<reference evidence="2" key="1">
    <citation type="submission" date="2020-10" db="EMBL/GenBank/DDBJ databases">
        <authorList>
            <person name="Gilroy R."/>
        </authorList>
    </citation>
    <scope>NUCLEOTIDE SEQUENCE</scope>
    <source>
        <strain evidence="2">ChiSjej4B22-9803</strain>
    </source>
</reference>
<reference evidence="2" key="2">
    <citation type="journal article" date="2021" name="PeerJ">
        <title>Extensive microbial diversity within the chicken gut microbiome revealed by metagenomics and culture.</title>
        <authorList>
            <person name="Gilroy R."/>
            <person name="Ravi A."/>
            <person name="Getino M."/>
            <person name="Pursley I."/>
            <person name="Horton D.L."/>
            <person name="Alikhan N.F."/>
            <person name="Baker D."/>
            <person name="Gharbi K."/>
            <person name="Hall N."/>
            <person name="Watson M."/>
            <person name="Adriaenssens E.M."/>
            <person name="Foster-Nyarko E."/>
            <person name="Jarju S."/>
            <person name="Secka A."/>
            <person name="Antonio M."/>
            <person name="Oren A."/>
            <person name="Chaudhuri R.R."/>
            <person name="La Ragione R."/>
            <person name="Hildebrand F."/>
            <person name="Pallen M.J."/>
        </authorList>
    </citation>
    <scope>NUCLEOTIDE SEQUENCE</scope>
    <source>
        <strain evidence="2">ChiSjej4B22-9803</strain>
    </source>
</reference>
<proteinExistence type="predicted"/>
<dbReference type="SUPFAM" id="SSF54909">
    <property type="entry name" value="Dimeric alpha+beta barrel"/>
    <property type="match status" value="1"/>
</dbReference>
<dbReference type="Proteomes" id="UP000824111">
    <property type="component" value="Unassembled WGS sequence"/>
</dbReference>
<feature type="domain" description="Stress-response A/B barrel" evidence="1">
    <location>
        <begin position="1"/>
        <end position="95"/>
    </location>
</feature>
<dbReference type="SMART" id="SM00886">
    <property type="entry name" value="Dabb"/>
    <property type="match status" value="1"/>
</dbReference>
<dbReference type="Gene3D" id="3.30.70.100">
    <property type="match status" value="1"/>
</dbReference>
<organism evidence="2 3">
    <name type="scientific">Candidatus Avimonoglobus intestinipullorum</name>
    <dbReference type="NCBI Taxonomy" id="2840699"/>
    <lineage>
        <taxon>Bacteria</taxon>
        <taxon>Bacillati</taxon>
        <taxon>Bacillota</taxon>
        <taxon>Clostridia</taxon>
        <taxon>Eubacteriales</taxon>
        <taxon>Candidatus Avimonoglobus</taxon>
    </lineage>
</organism>
<accession>A0A9D1LUN2</accession>
<comment type="caution">
    <text evidence="2">The sequence shown here is derived from an EMBL/GenBank/DDBJ whole genome shotgun (WGS) entry which is preliminary data.</text>
</comment>
<dbReference type="InterPro" id="IPR011008">
    <property type="entry name" value="Dimeric_a/b-barrel"/>
</dbReference>
<gene>
    <name evidence="2" type="ORF">IAB04_03020</name>
</gene>
<dbReference type="PROSITE" id="PS51502">
    <property type="entry name" value="S_R_A_B_BARREL"/>
    <property type="match status" value="1"/>
</dbReference>
<dbReference type="EMBL" id="DVND01000078">
    <property type="protein sequence ID" value="HIU48311.1"/>
    <property type="molecule type" value="Genomic_DNA"/>
</dbReference>